<dbReference type="PANTHER" id="PTHR14374">
    <property type="entry name" value="FOIE GRAS"/>
    <property type="match status" value="1"/>
</dbReference>
<gene>
    <name evidence="2" type="primary">TRAPPC11</name>
    <name evidence="2" type="ORF">SPIL2461_LOCUS22349</name>
</gene>
<dbReference type="AlphaFoldDB" id="A0A812Y7J6"/>
<accession>A0A812Y7J6</accession>
<dbReference type="Pfam" id="PF11817">
    <property type="entry name" value="Foie-gras_1"/>
    <property type="match status" value="1"/>
</dbReference>
<dbReference type="Proteomes" id="UP000649617">
    <property type="component" value="Unassembled WGS sequence"/>
</dbReference>
<feature type="domain" description="Trafficking protein particle complex subunit 11" evidence="1">
    <location>
        <begin position="258"/>
        <end position="452"/>
    </location>
</feature>
<proteinExistence type="predicted"/>
<name>A0A812Y7J6_SYMPI</name>
<reference evidence="2" key="1">
    <citation type="submission" date="2021-02" db="EMBL/GenBank/DDBJ databases">
        <authorList>
            <person name="Dougan E. K."/>
            <person name="Rhodes N."/>
            <person name="Thang M."/>
            <person name="Chan C."/>
        </authorList>
    </citation>
    <scope>NUCLEOTIDE SEQUENCE</scope>
</reference>
<organism evidence="2 3">
    <name type="scientific">Symbiodinium pilosum</name>
    <name type="common">Dinoflagellate</name>
    <dbReference type="NCBI Taxonomy" id="2952"/>
    <lineage>
        <taxon>Eukaryota</taxon>
        <taxon>Sar</taxon>
        <taxon>Alveolata</taxon>
        <taxon>Dinophyceae</taxon>
        <taxon>Suessiales</taxon>
        <taxon>Symbiodiniaceae</taxon>
        <taxon>Symbiodinium</taxon>
    </lineage>
</organism>
<keyword evidence="3" id="KW-1185">Reference proteome</keyword>
<evidence type="ECO:0000259" key="1">
    <source>
        <dbReference type="Pfam" id="PF11817"/>
    </source>
</evidence>
<protein>
    <submittedName>
        <fullName evidence="2">TRAPPC11 protein</fullName>
    </submittedName>
</protein>
<evidence type="ECO:0000313" key="3">
    <source>
        <dbReference type="Proteomes" id="UP000649617"/>
    </source>
</evidence>
<dbReference type="OrthoDB" id="6278596at2759"/>
<evidence type="ECO:0000313" key="2">
    <source>
        <dbReference type="EMBL" id="CAE7763890.1"/>
    </source>
</evidence>
<dbReference type="PANTHER" id="PTHR14374:SF0">
    <property type="entry name" value="TRAFFICKING PROTEIN PARTICLE COMPLEX SUBUNIT 11"/>
    <property type="match status" value="1"/>
</dbReference>
<dbReference type="EMBL" id="CAJNIZ010047192">
    <property type="protein sequence ID" value="CAE7763890.1"/>
    <property type="molecule type" value="Genomic_DNA"/>
</dbReference>
<comment type="caution">
    <text evidence="2">The sequence shown here is derived from an EMBL/GenBank/DDBJ whole genome shotgun (WGS) entry which is preliminary data.</text>
</comment>
<dbReference type="InterPro" id="IPR021773">
    <property type="entry name" value="TPC11"/>
</dbReference>
<sequence length="1150" mass="126172">MEEYLREVRTQPLLLVSLLGATALQPKLTEALHDAAIAACGAKRTKYLSSTYDMRILPAKRGGRDSPGYRVEGILKRRWLEKLCSGIPAVLVLCVDWSEDLRQPEQEESQVLHYLQHARRQAKERDLRLLIFIVLHESTADPEASCAFLRNQPEFPGLVVAMGTSDLSMKAPKLERLIYQSAMSFYADEEKRLRKPWSPKVPVSAAAQTAMQVRMQFKVAFLNEFRKDVRAALTAYIKAYELLLIDSDIIDPIERMDLCNHITIRMYERYFASHDVGAAVHHCRIHTSSIRKCAADEDELVWRKWRWLSLNHVIFGDFLDTMSQKAPMLIDQNDIWQFPGFHYQAAASYARRLREWALRCLEPGHLPPCSEQGGELRPSPFLGQAGVLERPNEVEAPAREVVLRLAHAEAKLCTDHADRSLKLLIRSQAAAKERGYKAWITASQARVAEAYLCEPGSGHQEAARNLFERLRQMPAPSWPSLQRFSLERSLLCCITALGLPVPTLCSSTRAVPASTSADMEAEVSPSQDLATLRRSLVQDAFEYLKLAETAVSDNQSQAEELLSLVASAAKDEEAGSIEVQLAQCQVTWDGSPADPDAFHVVFGALELPIGLDLSSCSASTTSGDVPLTVDAAEGQSWQAWQPLQLRGSLPGVAAAVTTVRLTWASAASVVFLGTCEPKPPSATDLISDAGRYSGFPAFNLADGTLNAKQVSQEGVRKPSEVRIKLQSETVFPVEPVAGLVSECFMFYVVIYVAPERSPVGSCQLNLACHPRFSEDLDETIPAHLADRPSGLRVDLIKAPIATKPWELEPLDTSGSNIVVADFSKEGLKASGFLSLGGEELAAAPLRLRACSPGAHYIALPLAVRCGHACGVSIGIGIQQVGGDAEAQCWTPQMRFKHAVKLHVTEERLVAAMLAQKPVSFSLRGQLATAVETVKAEVQFTPEGAEGERTAACLGKMGQMQPGSSHAFLWPVETGLILKSRPRLRIGFQRHKALQAFFPWKDMTSDWPSNPLPAAVVEWLLPAPTSTAVSAQAMQVELQVNSTGTVGVPLAVHVRLKDARFVDHEIKIRVLQGEGEVPDRYLLSGPVCYQAACLTSDDPNNVIPRFSLIPLKTGWLSLPRVQVTWGSQDATSTPSSVFIVPARPALARSLA</sequence>